<keyword evidence="2" id="KW-0560">Oxidoreductase</keyword>
<dbReference type="InterPro" id="IPR050404">
    <property type="entry name" value="Heme-degrading_MO"/>
</dbReference>
<name>A0ABW8IEK2_9BACI</name>
<dbReference type="SUPFAM" id="SSF54909">
    <property type="entry name" value="Dimeric alpha+beta barrel"/>
    <property type="match status" value="1"/>
</dbReference>
<dbReference type="Gene3D" id="3.30.70.100">
    <property type="match status" value="1"/>
</dbReference>
<proteinExistence type="predicted"/>
<protein>
    <submittedName>
        <fullName evidence="2">Antibiotic biosynthesis monooxygenase</fullName>
    </submittedName>
</protein>
<keyword evidence="2" id="KW-0503">Monooxygenase</keyword>
<keyword evidence="3" id="KW-1185">Reference proteome</keyword>
<dbReference type="PROSITE" id="PS51725">
    <property type="entry name" value="ABM"/>
    <property type="match status" value="1"/>
</dbReference>
<feature type="domain" description="ABM" evidence="1">
    <location>
        <begin position="47"/>
        <end position="139"/>
    </location>
</feature>
<dbReference type="PANTHER" id="PTHR34474:SF4">
    <property type="entry name" value="HEME OXYGENASE (STAPHYLOBILIN-PRODUCING) 1"/>
    <property type="match status" value="1"/>
</dbReference>
<reference evidence="2 3" key="1">
    <citation type="submission" date="2023-07" db="EMBL/GenBank/DDBJ databases">
        <title>Bacillus lucianemedeirus sp. nov, a new species isolated from an immunobiological production facility.</title>
        <authorList>
            <person name="Costa L.V."/>
            <person name="Miranda R.V.S.L."/>
            <person name="Brandao M.L.L."/>
            <person name="Reis C.M.F."/>
            <person name="Frazao A.M."/>
            <person name="Cruz F.V."/>
            <person name="Baio P.V.P."/>
            <person name="Veras J.F.C."/>
            <person name="Ramos J.N."/>
            <person name="Vieira V."/>
        </authorList>
    </citation>
    <scope>NUCLEOTIDE SEQUENCE [LARGE SCALE GENOMIC DNA]</scope>
    <source>
        <strain evidence="2 3">B190/17</strain>
    </source>
</reference>
<gene>
    <name evidence="2" type="ORF">QYG89_15710</name>
</gene>
<evidence type="ECO:0000313" key="3">
    <source>
        <dbReference type="Proteomes" id="UP001619911"/>
    </source>
</evidence>
<comment type="caution">
    <text evidence="2">The sequence shown here is derived from an EMBL/GenBank/DDBJ whole genome shotgun (WGS) entry which is preliminary data.</text>
</comment>
<accession>A0ABW8IEK2</accession>
<organism evidence="2 3">
    <name type="scientific">Bacillus lumedeiriae</name>
    <dbReference type="NCBI Taxonomy" id="3058829"/>
    <lineage>
        <taxon>Bacteria</taxon>
        <taxon>Bacillati</taxon>
        <taxon>Bacillota</taxon>
        <taxon>Bacilli</taxon>
        <taxon>Bacillales</taxon>
        <taxon>Bacillaceae</taxon>
        <taxon>Bacillus</taxon>
    </lineage>
</organism>
<dbReference type="PANTHER" id="PTHR34474">
    <property type="entry name" value="SIGNAL TRANSDUCTION PROTEIN TRAP"/>
    <property type="match status" value="1"/>
</dbReference>
<dbReference type="Pfam" id="PF03992">
    <property type="entry name" value="ABM"/>
    <property type="match status" value="1"/>
</dbReference>
<evidence type="ECO:0000313" key="2">
    <source>
        <dbReference type="EMBL" id="MFK2827091.1"/>
    </source>
</evidence>
<dbReference type="InterPro" id="IPR011008">
    <property type="entry name" value="Dimeric_a/b-barrel"/>
</dbReference>
<sequence>MIVSKEECIEKLFEEERWTHMYSFRGKMKKKIFSIFIIEGGNKMTMMKAVNTIRIKKGKADEILPRFATPKSVHTFEGFVFMEVLKKENSPEYDELQVCTTWEDHTFFEKWRESRYAQKAHAKKEEQKPEESPILSAELTTFEVAVQHKPAGQEA</sequence>
<evidence type="ECO:0000259" key="1">
    <source>
        <dbReference type="PROSITE" id="PS51725"/>
    </source>
</evidence>
<dbReference type="GO" id="GO:0004497">
    <property type="term" value="F:monooxygenase activity"/>
    <property type="evidence" value="ECO:0007669"/>
    <property type="project" value="UniProtKB-KW"/>
</dbReference>
<dbReference type="EMBL" id="JAUIYO010000021">
    <property type="protein sequence ID" value="MFK2827091.1"/>
    <property type="molecule type" value="Genomic_DNA"/>
</dbReference>
<dbReference type="InterPro" id="IPR007138">
    <property type="entry name" value="ABM_dom"/>
</dbReference>
<dbReference type="RefSeq" id="WP_404319047.1">
    <property type="nucleotide sequence ID" value="NZ_JAUIYO010000021.1"/>
</dbReference>
<dbReference type="Proteomes" id="UP001619911">
    <property type="component" value="Unassembled WGS sequence"/>
</dbReference>